<reference evidence="4 5" key="1">
    <citation type="submission" date="2008-06" db="EMBL/GenBank/DDBJ databases">
        <title>Complete sequence of Pelodictyon phaeoclathratiforme BU-1.</title>
        <authorList>
            <consortium name="US DOE Joint Genome Institute"/>
            <person name="Lucas S."/>
            <person name="Copeland A."/>
            <person name="Lapidus A."/>
            <person name="Glavina del Rio T."/>
            <person name="Dalin E."/>
            <person name="Tice H."/>
            <person name="Bruce D."/>
            <person name="Goodwin L."/>
            <person name="Pitluck S."/>
            <person name="Schmutz J."/>
            <person name="Larimer F."/>
            <person name="Land M."/>
            <person name="Hauser L."/>
            <person name="Kyrpides N."/>
            <person name="Mikhailova N."/>
            <person name="Liu Z."/>
            <person name="Li T."/>
            <person name="Zhao F."/>
            <person name="Overmann J."/>
            <person name="Bryant D.A."/>
            <person name="Richardson P."/>
        </authorList>
    </citation>
    <scope>NUCLEOTIDE SEQUENCE [LARGE SCALE GENOMIC DNA]</scope>
    <source>
        <strain evidence="5">DSM 5477 / BU-1</strain>
    </source>
</reference>
<keyword evidence="5" id="KW-1185">Reference proteome</keyword>
<keyword evidence="2" id="KW-0408">Iron</keyword>
<evidence type="ECO:0000256" key="1">
    <source>
        <dbReference type="PIRSR" id="PIRSR000009-1"/>
    </source>
</evidence>
<dbReference type="RefSeq" id="WP_012507474.1">
    <property type="nucleotide sequence ID" value="NC_011060.1"/>
</dbReference>
<dbReference type="GO" id="GO:0046872">
    <property type="term" value="F:metal ion binding"/>
    <property type="evidence" value="ECO:0007669"/>
    <property type="project" value="UniProtKB-KW"/>
</dbReference>
<feature type="binding site" description="covalent" evidence="1">
    <location>
        <position position="159"/>
    </location>
    <ligand>
        <name>heme</name>
        <dbReference type="ChEBI" id="CHEBI:30413"/>
    </ligand>
</feature>
<dbReference type="InterPro" id="IPR036909">
    <property type="entry name" value="Cyt_c-like_dom_sf"/>
</dbReference>
<keyword evidence="1" id="KW-0349">Heme</keyword>
<dbReference type="PIRSF" id="PIRSF000009">
    <property type="entry name" value="Cytochrome_c551"/>
    <property type="match status" value="1"/>
</dbReference>
<evidence type="ECO:0000256" key="3">
    <source>
        <dbReference type="SAM" id="Phobius"/>
    </source>
</evidence>
<dbReference type="InterPro" id="IPR019604">
    <property type="entry name" value="Cytochrome-c551"/>
</dbReference>
<dbReference type="KEGG" id="pph:Ppha_0684"/>
<dbReference type="Gene3D" id="1.10.760.10">
    <property type="entry name" value="Cytochrome c-like domain"/>
    <property type="match status" value="1"/>
</dbReference>
<evidence type="ECO:0000313" key="5">
    <source>
        <dbReference type="Proteomes" id="UP000002724"/>
    </source>
</evidence>
<name>B4SDY8_PELPB</name>
<protein>
    <submittedName>
        <fullName evidence="4">Photosystem P840 reaction center cytochrome c-551</fullName>
    </submittedName>
</protein>
<dbReference type="Pfam" id="PF10643">
    <property type="entry name" value="Cytochrome-c551"/>
    <property type="match status" value="1"/>
</dbReference>
<sequence precursor="true">MDNKSNGKLVALAAGGAVLMGALFFGLSFLTGYTLPAANLSEALTPLSSFAGWFLLIFCSSLIIMGLGKMSARISSKWFLSFPLSIIAIVAVMFASLWFRPSGILMSTTGRTVTLDGKYIRSVDELTAYLSKPVLSANVPVAPAGFDFDAAKALWNDKCNACHTQESTMDVFRTKYKKTGKIDIIVKRMQAYPTSKMTDEDSRIIMMYMNEKL</sequence>
<comment type="PTM">
    <text evidence="1">Binds 1 heme group per subunit.</text>
</comment>
<dbReference type="STRING" id="324925.Ppha_0684"/>
<keyword evidence="3" id="KW-0472">Membrane</keyword>
<keyword evidence="3" id="KW-1133">Transmembrane helix</keyword>
<keyword evidence="2" id="KW-0479">Metal-binding</keyword>
<dbReference type="AlphaFoldDB" id="B4SDY8"/>
<keyword evidence="3" id="KW-0812">Transmembrane</keyword>
<feature type="transmembrane region" description="Helical" evidence="3">
    <location>
        <begin position="9"/>
        <end position="30"/>
    </location>
</feature>
<dbReference type="GO" id="GO:0020037">
    <property type="term" value="F:heme binding"/>
    <property type="evidence" value="ECO:0007669"/>
    <property type="project" value="InterPro"/>
</dbReference>
<feature type="binding site" description="covalent" evidence="1">
    <location>
        <position position="162"/>
    </location>
    <ligand>
        <name>heme</name>
        <dbReference type="ChEBI" id="CHEBI:30413"/>
    </ligand>
</feature>
<evidence type="ECO:0000313" key="4">
    <source>
        <dbReference type="EMBL" id="ACF42979.1"/>
    </source>
</evidence>
<feature type="transmembrane region" description="Helical" evidence="3">
    <location>
        <begin position="79"/>
        <end position="99"/>
    </location>
</feature>
<feature type="binding site" description="axial binding residue" evidence="2">
    <location>
        <position position="163"/>
    </location>
    <ligand>
        <name>heme</name>
        <dbReference type="ChEBI" id="CHEBI:30413"/>
    </ligand>
    <ligandPart>
        <name>Fe</name>
        <dbReference type="ChEBI" id="CHEBI:18248"/>
    </ligandPart>
</feature>
<evidence type="ECO:0000256" key="2">
    <source>
        <dbReference type="PIRSR" id="PIRSR000009-2"/>
    </source>
</evidence>
<accession>B4SDY8</accession>
<dbReference type="HOGENOM" id="CLU_1293374_0_0_10"/>
<dbReference type="GO" id="GO:0009055">
    <property type="term" value="F:electron transfer activity"/>
    <property type="evidence" value="ECO:0007669"/>
    <property type="project" value="InterPro"/>
</dbReference>
<feature type="binding site" description="axial binding residue" evidence="2">
    <location>
        <position position="189"/>
    </location>
    <ligand>
        <name>heme</name>
        <dbReference type="ChEBI" id="CHEBI:30413"/>
    </ligand>
    <ligandPart>
        <name>Fe</name>
        <dbReference type="ChEBI" id="CHEBI:18248"/>
    </ligandPart>
</feature>
<dbReference type="OrthoDB" id="594564at2"/>
<dbReference type="SUPFAM" id="SSF46626">
    <property type="entry name" value="Cytochrome c"/>
    <property type="match status" value="1"/>
</dbReference>
<dbReference type="Proteomes" id="UP000002724">
    <property type="component" value="Chromosome"/>
</dbReference>
<dbReference type="EMBL" id="CP001110">
    <property type="protein sequence ID" value="ACF42979.1"/>
    <property type="molecule type" value="Genomic_DNA"/>
</dbReference>
<feature type="transmembrane region" description="Helical" evidence="3">
    <location>
        <begin position="50"/>
        <end position="67"/>
    </location>
</feature>
<gene>
    <name evidence="4" type="ordered locus">Ppha_0684</name>
</gene>
<proteinExistence type="predicted"/>
<organism evidence="4 5">
    <name type="scientific">Pelodictyon phaeoclathratiforme (strain DSM 5477 / BU-1)</name>
    <dbReference type="NCBI Taxonomy" id="324925"/>
    <lineage>
        <taxon>Bacteria</taxon>
        <taxon>Pseudomonadati</taxon>
        <taxon>Chlorobiota</taxon>
        <taxon>Chlorobiia</taxon>
        <taxon>Chlorobiales</taxon>
        <taxon>Chlorobiaceae</taxon>
        <taxon>Chlorobium/Pelodictyon group</taxon>
        <taxon>Pelodictyon</taxon>
    </lineage>
</organism>
<dbReference type="eggNOG" id="COG3245">
    <property type="taxonomic scope" value="Bacteria"/>
</dbReference>